<dbReference type="STRING" id="415747.SAMN03097708_01814"/>
<keyword evidence="2" id="KW-0489">Methyltransferase</keyword>
<sequence length="216" mass="24771">MYPEGASGHSVYTRFTLAVYDWYMLGVSNRFVWKCPTERLVAHFDRHVTDNHLDVGVGTGYFLDVCRFPSDTPRIGLLDLNPCSLARTSQRIARYKPEVFWRNALEPIELNGDRYDSISLNYVLHCLPGTMQEKAVVFDHLRKHLNPGGTLFGSTLLHTGVTRTPVARRLMNLYNRKRIFSNRDDDLEQLKAILEERFPHSGIEIVGCAALFWARA</sequence>
<dbReference type="Pfam" id="PF08242">
    <property type="entry name" value="Methyltransf_12"/>
    <property type="match status" value="1"/>
</dbReference>
<proteinExistence type="predicted"/>
<protein>
    <submittedName>
        <fullName evidence="2">Methyltransferase domain-containing protein</fullName>
    </submittedName>
</protein>
<dbReference type="InterPro" id="IPR029063">
    <property type="entry name" value="SAM-dependent_MTases_sf"/>
</dbReference>
<evidence type="ECO:0000259" key="1">
    <source>
        <dbReference type="Pfam" id="PF08242"/>
    </source>
</evidence>
<dbReference type="GO" id="GO:0008168">
    <property type="term" value="F:methyltransferase activity"/>
    <property type="evidence" value="ECO:0007669"/>
    <property type="project" value="UniProtKB-KW"/>
</dbReference>
<dbReference type="Gene3D" id="3.40.50.150">
    <property type="entry name" value="Vaccinia Virus protein VP39"/>
    <property type="match status" value="1"/>
</dbReference>
<dbReference type="InterPro" id="IPR013217">
    <property type="entry name" value="Methyltransf_12"/>
</dbReference>
<dbReference type="GO" id="GO:0032259">
    <property type="term" value="P:methylation"/>
    <property type="evidence" value="ECO:0007669"/>
    <property type="project" value="UniProtKB-KW"/>
</dbReference>
<name>A0A1G5QBH5_9GAMM</name>
<dbReference type="EMBL" id="FMWD01000005">
    <property type="protein sequence ID" value="SCZ59213.1"/>
    <property type="molecule type" value="Genomic_DNA"/>
</dbReference>
<gene>
    <name evidence="2" type="ORF">SAMN03097708_01814</name>
</gene>
<dbReference type="InterPro" id="IPR016584">
    <property type="entry name" value="MeTrfase_VrtF"/>
</dbReference>
<feature type="domain" description="Methyltransferase type 12" evidence="1">
    <location>
        <begin position="53"/>
        <end position="151"/>
    </location>
</feature>
<dbReference type="AlphaFoldDB" id="A0A1G5QBH5"/>
<dbReference type="PIRSF" id="PIRSF011491">
    <property type="entry name" value="Mtase_YbcY_prd"/>
    <property type="match status" value="1"/>
</dbReference>
<dbReference type="CDD" id="cd02440">
    <property type="entry name" value="AdoMet_MTases"/>
    <property type="match status" value="1"/>
</dbReference>
<organism evidence="2 3">
    <name type="scientific">Thiohalomonas denitrificans</name>
    <dbReference type="NCBI Taxonomy" id="415747"/>
    <lineage>
        <taxon>Bacteria</taxon>
        <taxon>Pseudomonadati</taxon>
        <taxon>Pseudomonadota</taxon>
        <taxon>Gammaproteobacteria</taxon>
        <taxon>Thiohalomonadales</taxon>
        <taxon>Thiohalomonadaceae</taxon>
        <taxon>Thiohalomonas</taxon>
    </lineage>
</organism>
<keyword evidence="2" id="KW-0808">Transferase</keyword>
<evidence type="ECO:0000313" key="3">
    <source>
        <dbReference type="Proteomes" id="UP000199648"/>
    </source>
</evidence>
<evidence type="ECO:0000313" key="2">
    <source>
        <dbReference type="EMBL" id="SCZ59213.1"/>
    </source>
</evidence>
<keyword evidence="3" id="KW-1185">Reference proteome</keyword>
<dbReference type="SUPFAM" id="SSF53335">
    <property type="entry name" value="S-adenosyl-L-methionine-dependent methyltransferases"/>
    <property type="match status" value="1"/>
</dbReference>
<accession>A0A1G5QBH5</accession>
<reference evidence="2 3" key="1">
    <citation type="submission" date="2016-10" db="EMBL/GenBank/DDBJ databases">
        <authorList>
            <person name="de Groot N.N."/>
        </authorList>
    </citation>
    <scope>NUCLEOTIDE SEQUENCE [LARGE SCALE GENOMIC DNA]</scope>
    <source>
        <strain evidence="2 3">HLD2</strain>
    </source>
</reference>
<dbReference type="Proteomes" id="UP000199648">
    <property type="component" value="Unassembled WGS sequence"/>
</dbReference>